<sequence>MKQIMMVTLSLFILSGCILEQQQPLGAKSEQQTFSNLGIKKAEKWQGPLTDMLVPDESIMGLTKGKNPEAYDGSNKRNLGMYENSQQHGMMNNQPGLIKDDYPPFQSYYLNREHHSKNYSTTNVQEDHKSMIKGRLLSLENIKDVHVIETDNELLIGIESNETSMRKLERSVQMEIEQLDISKKVSFTTKRSIINRMEALENNINVPQPFQSFGGMMGEFNEFIRSQD</sequence>
<evidence type="ECO:0000313" key="2">
    <source>
        <dbReference type="Proteomes" id="UP000075806"/>
    </source>
</evidence>
<reference evidence="1" key="1">
    <citation type="submission" date="2016-02" db="EMBL/GenBank/DDBJ databases">
        <title>Genome sequence of Bacillus trypoxylicola KCTC 13244(T).</title>
        <authorList>
            <person name="Jeong H."/>
            <person name="Park S.-H."/>
            <person name="Choi S.-K."/>
        </authorList>
    </citation>
    <scope>NUCLEOTIDE SEQUENCE [LARGE SCALE GENOMIC DNA]</scope>
    <source>
        <strain evidence="1">KCTC 13244</strain>
    </source>
</reference>
<dbReference type="AlphaFoldDB" id="A0A162CM34"/>
<protein>
    <recommendedName>
        <fullName evidence="3">Sporulation protein</fullName>
    </recommendedName>
</protein>
<keyword evidence="2" id="KW-1185">Reference proteome</keyword>
<dbReference type="InterPro" id="IPR019076">
    <property type="entry name" value="Spore_lipoprot_YhcN/YlaJ-like"/>
</dbReference>
<dbReference type="Pfam" id="PF09580">
    <property type="entry name" value="Spore_YhcN_YlaJ"/>
    <property type="match status" value="1"/>
</dbReference>
<proteinExistence type="predicted"/>
<dbReference type="OrthoDB" id="2854343at2"/>
<dbReference type="Proteomes" id="UP000075806">
    <property type="component" value="Unassembled WGS sequence"/>
</dbReference>
<dbReference type="RefSeq" id="WP_061950306.1">
    <property type="nucleotide sequence ID" value="NZ_LTAO01000040.1"/>
</dbReference>
<dbReference type="EMBL" id="LTAO01000040">
    <property type="protein sequence ID" value="KYG25534.1"/>
    <property type="molecule type" value="Genomic_DNA"/>
</dbReference>
<organism evidence="1 2">
    <name type="scientific">Alkalihalobacillus trypoxylicola</name>
    <dbReference type="NCBI Taxonomy" id="519424"/>
    <lineage>
        <taxon>Bacteria</taxon>
        <taxon>Bacillati</taxon>
        <taxon>Bacillota</taxon>
        <taxon>Bacilli</taxon>
        <taxon>Bacillales</taxon>
        <taxon>Bacillaceae</taxon>
        <taxon>Alkalihalobacillus</taxon>
    </lineage>
</organism>
<name>A0A162CM34_9BACI</name>
<evidence type="ECO:0000313" key="1">
    <source>
        <dbReference type="EMBL" id="KYG25534.1"/>
    </source>
</evidence>
<dbReference type="PROSITE" id="PS51257">
    <property type="entry name" value="PROKAR_LIPOPROTEIN"/>
    <property type="match status" value="1"/>
</dbReference>
<evidence type="ECO:0008006" key="3">
    <source>
        <dbReference type="Google" id="ProtNLM"/>
    </source>
</evidence>
<comment type="caution">
    <text evidence="1">The sequence shown here is derived from an EMBL/GenBank/DDBJ whole genome shotgun (WGS) entry which is preliminary data.</text>
</comment>
<gene>
    <name evidence="1" type="ORF">AZF04_13670</name>
</gene>
<accession>A0A162CM34</accession>